<accession>A0A391NNW3</accession>
<dbReference type="EMBL" id="BDIP01000126">
    <property type="protein sequence ID" value="GCA62066.1"/>
    <property type="molecule type" value="Genomic_DNA"/>
</dbReference>
<feature type="non-terminal residue" evidence="1">
    <location>
        <position position="1"/>
    </location>
</feature>
<proteinExistence type="predicted"/>
<dbReference type="Proteomes" id="UP000265618">
    <property type="component" value="Unassembled WGS sequence"/>
</dbReference>
<organism evidence="1 2">
    <name type="scientific">Kipferlia bialata</name>
    <dbReference type="NCBI Taxonomy" id="797122"/>
    <lineage>
        <taxon>Eukaryota</taxon>
        <taxon>Metamonada</taxon>
        <taxon>Carpediemonas-like organisms</taxon>
        <taxon>Kipferlia</taxon>
    </lineage>
</organism>
<name>A0A391NNW3_9EUKA</name>
<reference evidence="1 2" key="1">
    <citation type="journal article" date="2018" name="PLoS ONE">
        <title>The draft genome of Kipferlia bialata reveals reductive genome evolution in fornicate parasites.</title>
        <authorList>
            <person name="Tanifuji G."/>
            <person name="Takabayashi S."/>
            <person name="Kume K."/>
            <person name="Takagi M."/>
            <person name="Nakayama T."/>
            <person name="Kamikawa R."/>
            <person name="Inagaki Y."/>
            <person name="Hashimoto T."/>
        </authorList>
    </citation>
    <scope>NUCLEOTIDE SEQUENCE [LARGE SCALE GENOMIC DNA]</scope>
    <source>
        <strain evidence="1">NY0173</strain>
    </source>
</reference>
<keyword evidence="2" id="KW-1185">Reference proteome</keyword>
<sequence length="15" mass="1737">NNNNPKRCLSTPTDY</sequence>
<comment type="caution">
    <text evidence="1">The sequence shown here is derived from an EMBL/GenBank/DDBJ whole genome shotgun (WGS) entry which is preliminary data.</text>
</comment>
<evidence type="ECO:0000313" key="1">
    <source>
        <dbReference type="EMBL" id="GCA62066.1"/>
    </source>
</evidence>
<gene>
    <name evidence="1" type="ORF">KIPB_000979</name>
</gene>
<evidence type="ECO:0000313" key="2">
    <source>
        <dbReference type="Proteomes" id="UP000265618"/>
    </source>
</evidence>
<protein>
    <submittedName>
        <fullName evidence="1">Uncharacterized protein</fullName>
    </submittedName>
</protein>